<comment type="subcellular location">
    <subcellularLocation>
        <location evidence="4">Endoplasmic reticulum membrane</location>
        <topology evidence="4">Multi-pass membrane protein</topology>
    </subcellularLocation>
    <subcellularLocation>
        <location evidence="1">Nucleus</location>
    </subcellularLocation>
</comment>
<feature type="domain" description="S1 motif" evidence="6">
    <location>
        <begin position="248"/>
        <end position="315"/>
    </location>
</feature>
<evidence type="ECO:0000256" key="3">
    <source>
        <dbReference type="ARBA" id="ARBA00023242"/>
    </source>
</evidence>
<evidence type="ECO:0000259" key="6">
    <source>
        <dbReference type="PROSITE" id="PS50126"/>
    </source>
</evidence>
<gene>
    <name evidence="8" type="ORF">DSTB1V02_LOCUS3790</name>
</gene>
<evidence type="ECO:0000256" key="2">
    <source>
        <dbReference type="ARBA" id="ARBA00022737"/>
    </source>
</evidence>
<dbReference type="InterPro" id="IPR057433">
    <property type="entry name" value="LMF1/2_C"/>
</dbReference>
<feature type="domain" description="S1 motif" evidence="6">
    <location>
        <begin position="667"/>
        <end position="738"/>
    </location>
</feature>
<dbReference type="PANTHER" id="PTHR23270">
    <property type="entry name" value="PROGRAMMED CELL DEATH PROTEIN 11 PRE-RRNA PROCESSING PROTEIN RRP5"/>
    <property type="match status" value="1"/>
</dbReference>
<feature type="transmembrane region" description="Helical" evidence="4">
    <location>
        <begin position="1326"/>
        <end position="1344"/>
    </location>
</feature>
<dbReference type="InterPro" id="IPR048059">
    <property type="entry name" value="Rrp5_S1_rpt_hs1_sc1"/>
</dbReference>
<comment type="similarity">
    <text evidence="4">Belongs to the lipase maturation factor family.</text>
</comment>
<keyword evidence="4" id="KW-0472">Membrane</keyword>
<dbReference type="GO" id="GO:0032040">
    <property type="term" value="C:small-subunit processome"/>
    <property type="evidence" value="ECO:0007669"/>
    <property type="project" value="TreeGrafter"/>
</dbReference>
<dbReference type="InterPro" id="IPR045209">
    <property type="entry name" value="Rrp5"/>
</dbReference>
<dbReference type="OrthoDB" id="434126at2759"/>
<dbReference type="SUPFAM" id="SSF50249">
    <property type="entry name" value="Nucleic acid-binding proteins"/>
    <property type="match status" value="6"/>
</dbReference>
<feature type="compositionally biased region" description="Polar residues" evidence="5">
    <location>
        <begin position="1116"/>
        <end position="1127"/>
    </location>
</feature>
<keyword evidence="2" id="KW-0677">Repeat</keyword>
<dbReference type="Gene3D" id="2.40.50.140">
    <property type="entry name" value="Nucleic acid-binding proteins"/>
    <property type="match status" value="5"/>
</dbReference>
<proteinExistence type="inferred from homology"/>
<dbReference type="InterPro" id="IPR012340">
    <property type="entry name" value="NA-bd_OB-fold"/>
</dbReference>
<feature type="region of interest" description="Disordered" evidence="5">
    <location>
        <begin position="1115"/>
        <end position="1167"/>
    </location>
</feature>
<dbReference type="InterPro" id="IPR003029">
    <property type="entry name" value="S1_domain"/>
</dbReference>
<dbReference type="GO" id="GO:0051604">
    <property type="term" value="P:protein maturation"/>
    <property type="evidence" value="ECO:0007669"/>
    <property type="project" value="InterPro"/>
</dbReference>
<keyword evidence="9" id="KW-1185">Reference proteome</keyword>
<dbReference type="PROSITE" id="PS50126">
    <property type="entry name" value="S1"/>
    <property type="match status" value="6"/>
</dbReference>
<evidence type="ECO:0000313" key="8">
    <source>
        <dbReference type="EMBL" id="CAD7243883.1"/>
    </source>
</evidence>
<dbReference type="Proteomes" id="UP000677054">
    <property type="component" value="Unassembled WGS sequence"/>
</dbReference>
<evidence type="ECO:0000313" key="9">
    <source>
        <dbReference type="Proteomes" id="UP000677054"/>
    </source>
</evidence>
<dbReference type="FunFam" id="2.40.50.140:FF:000103">
    <property type="entry name" value="protein RRP5 homolog"/>
    <property type="match status" value="2"/>
</dbReference>
<dbReference type="GO" id="GO:0005789">
    <property type="term" value="C:endoplasmic reticulum membrane"/>
    <property type="evidence" value="ECO:0007669"/>
    <property type="project" value="UniProtKB-SubCell"/>
</dbReference>
<keyword evidence="3" id="KW-0539">Nucleus</keyword>
<keyword evidence="4" id="KW-0256">Endoplasmic reticulum</keyword>
<feature type="region of interest" description="Disordered" evidence="5">
    <location>
        <begin position="1179"/>
        <end position="1221"/>
    </location>
</feature>
<dbReference type="GO" id="GO:0003723">
    <property type="term" value="F:RNA binding"/>
    <property type="evidence" value="ECO:0007669"/>
    <property type="project" value="TreeGrafter"/>
</dbReference>
<comment type="function">
    <text evidence="4">Involved in the maturation of specific proteins in the endoplasmic reticulum.</text>
</comment>
<feature type="compositionally biased region" description="Low complexity" evidence="5">
    <location>
        <begin position="1135"/>
        <end position="1159"/>
    </location>
</feature>
<feature type="transmembrane region" description="Helical" evidence="4">
    <location>
        <begin position="1409"/>
        <end position="1428"/>
    </location>
</feature>
<dbReference type="EMBL" id="LR900035">
    <property type="protein sequence ID" value="CAD7243883.1"/>
    <property type="molecule type" value="Genomic_DNA"/>
</dbReference>
<reference evidence="8" key="1">
    <citation type="submission" date="2020-11" db="EMBL/GenBank/DDBJ databases">
        <authorList>
            <person name="Tran Van P."/>
        </authorList>
    </citation>
    <scope>NUCLEOTIDE SEQUENCE</scope>
</reference>
<feature type="domain" description="S1 motif" evidence="6">
    <location>
        <begin position="486"/>
        <end position="557"/>
    </location>
</feature>
<protein>
    <recommendedName>
        <fullName evidence="4">Lipase maturation factor</fullName>
    </recommendedName>
</protein>
<dbReference type="Pfam" id="PF25179">
    <property type="entry name" value="LMF1_C"/>
    <property type="match status" value="1"/>
</dbReference>
<dbReference type="InterPro" id="IPR029062">
    <property type="entry name" value="Class_I_gatase-like"/>
</dbReference>
<feature type="region of interest" description="Disordered" evidence="5">
    <location>
        <begin position="1"/>
        <end position="40"/>
    </location>
</feature>
<dbReference type="EMBL" id="CAJPEV010000518">
    <property type="protein sequence ID" value="CAG0886058.1"/>
    <property type="molecule type" value="Genomic_DNA"/>
</dbReference>
<keyword evidence="4" id="KW-0812">Transmembrane</keyword>
<name>A0A7R9A2P2_9CRUS</name>
<dbReference type="InterPro" id="IPR019448">
    <property type="entry name" value="NT-C2"/>
</dbReference>
<dbReference type="CDD" id="cd05693">
    <property type="entry name" value="S1_Rrp5_repeat_hs1_sc1"/>
    <property type="match status" value="1"/>
</dbReference>
<organism evidence="8">
    <name type="scientific">Darwinula stevensoni</name>
    <dbReference type="NCBI Taxonomy" id="69355"/>
    <lineage>
        <taxon>Eukaryota</taxon>
        <taxon>Metazoa</taxon>
        <taxon>Ecdysozoa</taxon>
        <taxon>Arthropoda</taxon>
        <taxon>Crustacea</taxon>
        <taxon>Oligostraca</taxon>
        <taxon>Ostracoda</taxon>
        <taxon>Podocopa</taxon>
        <taxon>Podocopida</taxon>
        <taxon>Darwinulocopina</taxon>
        <taxon>Darwinuloidea</taxon>
        <taxon>Darwinulidae</taxon>
        <taxon>Darwinula</taxon>
    </lineage>
</organism>
<dbReference type="SMART" id="SM00316">
    <property type="entry name" value="S1"/>
    <property type="match status" value="7"/>
</dbReference>
<accession>A0A7R9A2P2</accession>
<feature type="transmembrane region" description="Helical" evidence="4">
    <location>
        <begin position="1379"/>
        <end position="1397"/>
    </location>
</feature>
<feature type="domain" description="S1 motif" evidence="6">
    <location>
        <begin position="577"/>
        <end position="646"/>
    </location>
</feature>
<feature type="transmembrane region" description="Helical" evidence="4">
    <location>
        <begin position="1350"/>
        <end position="1367"/>
    </location>
</feature>
<feature type="transmembrane region" description="Helical" evidence="4">
    <location>
        <begin position="1252"/>
        <end position="1274"/>
    </location>
</feature>
<evidence type="ECO:0000256" key="1">
    <source>
        <dbReference type="ARBA" id="ARBA00004123"/>
    </source>
</evidence>
<sequence length="2001" mass="221333">MQDNSDDGIGNLWGKKRKRSDSNVEHGSRGTLPVHKKSKKQVTDVEFNAKKLYFPGMVVLGCVDAVRELGLKVSLPGGKYGNVPATEISSAYRSMLEASVQSGSTDTTNELKELGDMFHPGECIVAQIKESADAHSFTLSLDPSEIQGHISLATLKPGMFLMASVKSKEDHGFVMDLGIMNARAFLKHDDARALLNARTTGLNVGEQVPCIVEEVSENIVSLSCNPIDIKKAQLEPNKKISLDQVTPGTVFSAKVTQVLPGGLELQVANKIKGYVMREHLKQVGQDPDSFNPGEEVMCRLLFVCPGTSIPFFTIQNSIVKHFCFKTKRKDLDKHDLIGKVFDRCKVIGYAPGRVLVKLQPHLYGFVPVRELVEKNDPADFNVKQKFPLGSEHPGRIFGFNLFDDLFLVSFRNVPGVLLEQAEILEHLELWFWSDVRYGDEIDSRISKDVRGFVESFEDCGCQAAFVCADRSMLKLQVLTYNDVTVGRLYKCTVSSVTHGGVHVQLAPKVAGFIQNHHLLDGPPPKHAQQALFQPGKQLKCRVLKCDPSRGKLHLTNKKQLLESTLPVLDKYDTCFIGKSVHGCVVRVTDGGLLISFYNDVTGFLPKGKIQLHKNDSMKGAFHVGQVIQCLVIEVNPQAQKLTLSMLPSLSPILRKNKADALEKLHVGDRVSCTVTNMMEKKLVVSISENPGLIGFIPKSHLSDFLNLTTAWFSYYKQGHEIPEAFVFQKGKHLVLSLKPSLLEAEYLPKTLEELTPETVIPAVVKNVARLGVFVHLPLEDVQKPALVHVRLKVWYDKSALENFHLPSKDNSMPKWAVAGVVYHLSVELVVIQRQRQPLHLRNLPVLVIILVQSQAAMSFFCSKKKFKFQAELDVEELTSVPVVNAVFFAKVRLVDGGSFTELSSREEVRDHTVRWSAHFTFPCKMSANASTGVLDPCHLKISIRKEDKGGRSYVRLGFATLNLAEFAGAGPVTRRCLLEGYGGSRHRQDNSTLHLTLKMILVSGDVCFKRPSPRSLVNAQPADEESSEETAGTDGSQNVSGGSISGGSSGFGSLTKKRPSVLDSSLVIGSPEVDVLPALPVGTPVLQHPSGDSGIPLTPTVTAPAPQAAEFELGHSRNSSNTSQMSKASGYGSLTSGSHSQHSRQSSSGESASTQHTSSTPNPTLSHFRFRMADEVTGVRQRLTASHDRESTGGGGDDNLSSEFSGLVLNESPTGRRPGRPLISKNEEVIAKDGMVGLDGVGAENLQSGTFWFTRIIIIRSIGFIYSVAFLVAFNQNKQLIGDGGILPAHDYMERLLYGECEGDIWKCMMMAPSGFWFFMNHPINILLDIFSTAGLAISSFMFLTGSANSLILAAIWLLYMSIVNIGQRWYSFGWESQILEMGFIAIWLPAAFRLTLHNLNMDTPPGYVSIYSFRWLIFRIMLGAGLIKIRGASCWKDLTCMNYHYETQPVPNPFSYYLHQTPETIHKVILILSGNLSFLNWLTIIPSLACFDDRCLSFLFNKKKRRSVKKLQTSPPSPGMIRTGIQVMVALLILLLSVPVVVNLASSQQIMNTSYDPFRLVNTYGAFGSVHKVRTEIILQGTTSENPESPQAEWKDYEFKCKPGNISRTPCFISPYHYRLDWLAWFTTFSSWQHHPWLLPFIKKLLENNEDVSTLIAHNPFLGSGEKPKYIRILMYKYEYTKIGSPEAMAGQWWKRKFKNSYLPPVSESMLAKEKAQLRMFVRSALSRLPVVSRTGIPSCLSTHVQRLDLNRVQKERNFHVSLHALSSGLDSALPKKVAVVLSGCGVYDGSEVHEASAVLTHLTRSGAIPIIFAPDIFQMHVVDHAKGTPVDGEHRNVLSESARIARGDVKPLSELDVNQLDAVVFPGGFGAAKNLSDFAVKGKDCKVLPEVERVIISFHQAQKPIALTCIAPVLAARVIKKVEITLGKKDDGGGKWPYGDTIEVVKGWGAIHDPQPVHGVSIDNNNKVLSTPAFMFDTRQFHLIYDGIGNMISSLMRML</sequence>
<dbReference type="PROSITE" id="PS51840">
    <property type="entry name" value="C2_NT"/>
    <property type="match status" value="1"/>
</dbReference>
<dbReference type="InterPro" id="IPR057302">
    <property type="entry name" value="Rrp5_S1"/>
</dbReference>
<feature type="domain" description="C2 NT-type" evidence="7">
    <location>
        <begin position="858"/>
        <end position="1001"/>
    </location>
</feature>
<dbReference type="Pfam" id="PF23459">
    <property type="entry name" value="S1_RRP5"/>
    <property type="match status" value="2"/>
</dbReference>
<dbReference type="Pfam" id="PF06762">
    <property type="entry name" value="LMF1"/>
    <property type="match status" value="1"/>
</dbReference>
<dbReference type="Pfam" id="PF10358">
    <property type="entry name" value="NT-C2"/>
    <property type="match status" value="1"/>
</dbReference>
<feature type="domain" description="S1 motif" evidence="6">
    <location>
        <begin position="56"/>
        <end position="142"/>
    </location>
</feature>
<dbReference type="Gene3D" id="3.40.50.880">
    <property type="match status" value="1"/>
</dbReference>
<dbReference type="InterPro" id="IPR057434">
    <property type="entry name" value="LMF1/2_N"/>
</dbReference>
<evidence type="ECO:0000256" key="5">
    <source>
        <dbReference type="SAM" id="MobiDB-lite"/>
    </source>
</evidence>
<evidence type="ECO:0000256" key="4">
    <source>
        <dbReference type="RuleBase" id="RU361229"/>
    </source>
</evidence>
<dbReference type="GO" id="GO:0006364">
    <property type="term" value="P:rRNA processing"/>
    <property type="evidence" value="ECO:0007669"/>
    <property type="project" value="InterPro"/>
</dbReference>
<dbReference type="CDD" id="cd03133">
    <property type="entry name" value="GATase1_ES1"/>
    <property type="match status" value="1"/>
</dbReference>
<keyword evidence="4" id="KW-1133">Transmembrane helix</keyword>
<dbReference type="PANTHER" id="PTHR23270:SF10">
    <property type="entry name" value="PROTEIN RRP5 HOMOLOG"/>
    <property type="match status" value="1"/>
</dbReference>
<feature type="domain" description="S1 motif" evidence="6">
    <location>
        <begin position="338"/>
        <end position="411"/>
    </location>
</feature>
<feature type="region of interest" description="Disordered" evidence="5">
    <location>
        <begin position="1013"/>
        <end position="1056"/>
    </location>
</feature>
<dbReference type="NCBIfam" id="NF008747">
    <property type="entry name" value="PRK11780.1"/>
    <property type="match status" value="1"/>
</dbReference>
<dbReference type="SUPFAM" id="SSF52317">
    <property type="entry name" value="Class I glutamine amidotransferase-like"/>
    <property type="match status" value="1"/>
</dbReference>
<feature type="transmembrane region" description="Helical" evidence="4">
    <location>
        <begin position="1528"/>
        <end position="1546"/>
    </location>
</feature>
<evidence type="ECO:0000259" key="7">
    <source>
        <dbReference type="PROSITE" id="PS51840"/>
    </source>
</evidence>